<dbReference type="Pfam" id="PF06684">
    <property type="entry name" value="AA_synth"/>
    <property type="match status" value="1"/>
</dbReference>
<keyword evidence="2" id="KW-1185">Reference proteome</keyword>
<name>A0ABX1G4P6_9MICC</name>
<dbReference type="Proteomes" id="UP000746595">
    <property type="component" value="Unassembled WGS sequence"/>
</dbReference>
<proteinExistence type="predicted"/>
<reference evidence="1 2" key="1">
    <citation type="submission" date="2020-04" db="EMBL/GenBank/DDBJ databases">
        <title>Paeniglutamicibacter sp. ANT13_2, a novel actinomycete isolated from sediment in Antarctica.</title>
        <authorList>
            <person name="Sakdapetsiri C."/>
            <person name="Pinyakong O."/>
        </authorList>
    </citation>
    <scope>NUCLEOTIDE SEQUENCE [LARGE SCALE GENOMIC DNA]</scope>
    <source>
        <strain evidence="1 2">ANT13_2</strain>
    </source>
</reference>
<dbReference type="EMBL" id="JAAWVT010000004">
    <property type="protein sequence ID" value="NKG21220.1"/>
    <property type="molecule type" value="Genomic_DNA"/>
</dbReference>
<sequence>MTTTPLEAKRVVDLSARSTLGSYDDIAAAIGLRKISTFSEEIPHTDGRSILRATSTAVIANPWKGTSTDFELAPEAERIAPLLSKLLTDRLLEVLGGAEKVEAFGKAALVGAGGEIEHAGALIHTPYYGNLMREALEGTSILCFADGFGQPGEMLRIPMWHKTAPATRSHYQTIEIFLSDAPNATEIAVVAAASTGPRPHARIGDRNTDIPVTSEILKEITL</sequence>
<organism evidence="1 2">
    <name type="scientific">Paeniglutamicibacter terrestris</name>
    <dbReference type="NCBI Taxonomy" id="2723403"/>
    <lineage>
        <taxon>Bacteria</taxon>
        <taxon>Bacillati</taxon>
        <taxon>Actinomycetota</taxon>
        <taxon>Actinomycetes</taxon>
        <taxon>Micrococcales</taxon>
        <taxon>Micrococcaceae</taxon>
        <taxon>Paeniglutamicibacter</taxon>
    </lineage>
</organism>
<dbReference type="InterPro" id="IPR035936">
    <property type="entry name" value="BB2672"/>
</dbReference>
<accession>A0ABX1G4P6</accession>
<evidence type="ECO:0000313" key="2">
    <source>
        <dbReference type="Proteomes" id="UP000746595"/>
    </source>
</evidence>
<dbReference type="InterPro" id="IPR009569">
    <property type="entry name" value="AA_synth_put"/>
</dbReference>
<gene>
    <name evidence="1" type="ORF">HED64_10945</name>
</gene>
<evidence type="ECO:0000313" key="1">
    <source>
        <dbReference type="EMBL" id="NKG21220.1"/>
    </source>
</evidence>
<protein>
    <submittedName>
        <fullName evidence="1">Amino acid synthesis family protein</fullName>
    </submittedName>
</protein>
<comment type="caution">
    <text evidence="1">The sequence shown here is derived from an EMBL/GenBank/DDBJ whole genome shotgun (WGS) entry which is preliminary data.</text>
</comment>
<dbReference type="SUPFAM" id="SSF160519">
    <property type="entry name" value="BB2672-like"/>
    <property type="match status" value="1"/>
</dbReference>
<dbReference type="RefSeq" id="WP_168152030.1">
    <property type="nucleotide sequence ID" value="NZ_JAAWVT010000004.1"/>
</dbReference>
<dbReference type="Gene3D" id="3.30.1330.110">
    <property type="entry name" value="BB2672"/>
    <property type="match status" value="1"/>
</dbReference>